<dbReference type="GO" id="GO:0043137">
    <property type="term" value="P:DNA replication, removal of RNA primer"/>
    <property type="evidence" value="ECO:0007669"/>
    <property type="project" value="TreeGrafter"/>
</dbReference>
<dbReference type="InterPro" id="IPR036397">
    <property type="entry name" value="RNaseH_sf"/>
</dbReference>
<dbReference type="FunFam" id="3.30.420.10:FF:000006">
    <property type="entry name" value="Ribonuclease HII"/>
    <property type="match status" value="1"/>
</dbReference>
<dbReference type="SUPFAM" id="SSF53098">
    <property type="entry name" value="Ribonuclease H-like"/>
    <property type="match status" value="1"/>
</dbReference>
<evidence type="ECO:0000256" key="3">
    <source>
        <dbReference type="ARBA" id="ARBA00004065"/>
    </source>
</evidence>
<dbReference type="PROSITE" id="PS51975">
    <property type="entry name" value="RNASE_H_2"/>
    <property type="match status" value="1"/>
</dbReference>
<organism evidence="18 19">
    <name type="scientific">Staphylococcus carnosus</name>
    <dbReference type="NCBI Taxonomy" id="1281"/>
    <lineage>
        <taxon>Bacteria</taxon>
        <taxon>Bacillati</taxon>
        <taxon>Bacillota</taxon>
        <taxon>Bacilli</taxon>
        <taxon>Bacillales</taxon>
        <taxon>Staphylococcaceae</taxon>
        <taxon>Staphylococcus</taxon>
    </lineage>
</organism>
<keyword evidence="12 14" id="KW-0378">Hydrolase</keyword>
<evidence type="ECO:0000256" key="2">
    <source>
        <dbReference type="ARBA" id="ARBA00001946"/>
    </source>
</evidence>
<comment type="subcellular location">
    <subcellularLocation>
        <location evidence="4 14">Cytoplasm</location>
    </subcellularLocation>
</comment>
<dbReference type="InterPro" id="IPR012337">
    <property type="entry name" value="RNaseH-like_sf"/>
</dbReference>
<dbReference type="Gene3D" id="3.30.420.10">
    <property type="entry name" value="Ribonuclease H-like superfamily/Ribonuclease H"/>
    <property type="match status" value="1"/>
</dbReference>
<name>A0AAJ0JR25_STACA</name>
<protein>
    <recommendedName>
        <fullName evidence="7 14">Ribonuclease HII</fullName>
        <shortName evidence="14">RNase HII</shortName>
        <ecNumber evidence="6 14">3.1.26.4</ecNumber>
    </recommendedName>
</protein>
<feature type="binding site" evidence="14 15">
    <location>
        <position position="78"/>
    </location>
    <ligand>
        <name>a divalent metal cation</name>
        <dbReference type="ChEBI" id="CHEBI:60240"/>
    </ligand>
</feature>
<evidence type="ECO:0000256" key="4">
    <source>
        <dbReference type="ARBA" id="ARBA00004496"/>
    </source>
</evidence>
<feature type="binding site" evidence="14 15">
    <location>
        <position position="79"/>
    </location>
    <ligand>
        <name>a divalent metal cation</name>
        <dbReference type="ChEBI" id="CHEBI:60240"/>
    </ligand>
</feature>
<dbReference type="SMR" id="A0AAJ0JR25"/>
<reference evidence="18 19" key="1">
    <citation type="submission" date="2015-03" db="EMBL/GenBank/DDBJ databases">
        <title>Draft Genome Sequence of S. carnosus subsp. utilis LTH 7013, Isolated from South Tirolean Ham.</title>
        <authorList>
            <person name="Mueller A."/>
            <person name="Huptas C."/>
            <person name="Wenning M."/>
            <person name="Weiss A."/>
            <person name="Schmidt H."/>
        </authorList>
    </citation>
    <scope>NUCLEOTIDE SEQUENCE [LARGE SCALE GENOMIC DNA]</scope>
    <source>
        <strain evidence="18 19">LTH7013</strain>
    </source>
</reference>
<evidence type="ECO:0000256" key="7">
    <source>
        <dbReference type="ARBA" id="ARBA00019179"/>
    </source>
</evidence>
<evidence type="ECO:0000256" key="6">
    <source>
        <dbReference type="ARBA" id="ARBA00012180"/>
    </source>
</evidence>
<evidence type="ECO:0000313" key="18">
    <source>
        <dbReference type="EMBL" id="KKB26454.1"/>
    </source>
</evidence>
<dbReference type="GO" id="GO:0005737">
    <property type="term" value="C:cytoplasm"/>
    <property type="evidence" value="ECO:0007669"/>
    <property type="project" value="UniProtKB-SubCell"/>
</dbReference>
<dbReference type="NCBIfam" id="NF000594">
    <property type="entry name" value="PRK00015.1-1"/>
    <property type="match status" value="1"/>
</dbReference>
<gene>
    <name evidence="14" type="primary">rnhB</name>
    <name evidence="18" type="ORF">VV61_02900</name>
</gene>
<dbReference type="RefSeq" id="WP_015900132.1">
    <property type="nucleotide sequence ID" value="NZ_BKAO01000002.1"/>
</dbReference>
<keyword evidence="8 14" id="KW-0963">Cytoplasm</keyword>
<evidence type="ECO:0000256" key="10">
    <source>
        <dbReference type="ARBA" id="ARBA00022723"/>
    </source>
</evidence>
<evidence type="ECO:0000256" key="5">
    <source>
        <dbReference type="ARBA" id="ARBA00007383"/>
    </source>
</evidence>
<dbReference type="PANTHER" id="PTHR10954:SF18">
    <property type="entry name" value="RIBONUCLEASE HII"/>
    <property type="match status" value="1"/>
</dbReference>
<dbReference type="PANTHER" id="PTHR10954">
    <property type="entry name" value="RIBONUCLEASE H2 SUBUNIT A"/>
    <property type="match status" value="1"/>
</dbReference>
<sequence length="261" mass="28991">MAHSIKEVKALLKEIHNLKALDASEWNKDERKGVQQAIASRRKQLEKESALVAHYEEMTRYEENILSDNPEAVICGIDEVGRGPLAGPVVACAVILNADHAYYGLDDSKKVSAANRQKLSEALIEKTTAYAYGIATPEEIDDLNIYQATQVAMMRAIENLNVTPTHLLIDAMELPLDIAQTSIIKGDAKSVSIAAASILAKEHRDTYMRQLAEQYPGYDFEHNVGYGTKAHLEGIKRLGIIPEHRKSFEPIKSIVLEKLDI</sequence>
<dbReference type="InterPro" id="IPR022898">
    <property type="entry name" value="RNase_HII"/>
</dbReference>
<evidence type="ECO:0000256" key="13">
    <source>
        <dbReference type="ARBA" id="ARBA00023211"/>
    </source>
</evidence>
<keyword evidence="9 14" id="KW-0540">Nuclease</keyword>
<comment type="cofactor">
    <cofactor evidence="14 15">
        <name>Mn(2+)</name>
        <dbReference type="ChEBI" id="CHEBI:29035"/>
    </cofactor>
    <cofactor evidence="14 15">
        <name>Mg(2+)</name>
        <dbReference type="ChEBI" id="CHEBI:18420"/>
    </cofactor>
    <text evidence="14 15">Manganese or magnesium. Binds 1 divalent metal ion per monomer in the absence of substrate. May bind a second metal ion after substrate binding.</text>
</comment>
<comment type="similarity">
    <text evidence="5 14 16">Belongs to the RNase HII family.</text>
</comment>
<dbReference type="NCBIfam" id="NF000595">
    <property type="entry name" value="PRK00015.1-3"/>
    <property type="match status" value="1"/>
</dbReference>
<keyword evidence="10 14" id="KW-0479">Metal-binding</keyword>
<keyword evidence="13 14" id="KW-0464">Manganese</keyword>
<comment type="cofactor">
    <cofactor evidence="2">
        <name>Mg(2+)</name>
        <dbReference type="ChEBI" id="CHEBI:18420"/>
    </cofactor>
</comment>
<dbReference type="InterPro" id="IPR001352">
    <property type="entry name" value="RNase_HII/HIII"/>
</dbReference>
<evidence type="ECO:0000313" key="19">
    <source>
        <dbReference type="Proteomes" id="UP000033530"/>
    </source>
</evidence>
<dbReference type="EMBL" id="LAIU01000001">
    <property type="protein sequence ID" value="KKB26454.1"/>
    <property type="molecule type" value="Genomic_DNA"/>
</dbReference>
<dbReference type="Proteomes" id="UP000033530">
    <property type="component" value="Unassembled WGS sequence"/>
</dbReference>
<evidence type="ECO:0000256" key="1">
    <source>
        <dbReference type="ARBA" id="ARBA00000077"/>
    </source>
</evidence>
<dbReference type="GeneID" id="93793312"/>
<dbReference type="GO" id="GO:0006298">
    <property type="term" value="P:mismatch repair"/>
    <property type="evidence" value="ECO:0007669"/>
    <property type="project" value="TreeGrafter"/>
</dbReference>
<proteinExistence type="inferred from homology"/>
<evidence type="ECO:0000259" key="17">
    <source>
        <dbReference type="PROSITE" id="PS51975"/>
    </source>
</evidence>
<dbReference type="HAMAP" id="MF_00052_B">
    <property type="entry name" value="RNase_HII_B"/>
    <property type="match status" value="1"/>
</dbReference>
<dbReference type="GO" id="GO:0004523">
    <property type="term" value="F:RNA-DNA hybrid ribonuclease activity"/>
    <property type="evidence" value="ECO:0007669"/>
    <property type="project" value="UniProtKB-UniRule"/>
</dbReference>
<dbReference type="GO" id="GO:0030145">
    <property type="term" value="F:manganese ion binding"/>
    <property type="evidence" value="ECO:0007669"/>
    <property type="project" value="UniProtKB-UniRule"/>
</dbReference>
<dbReference type="EC" id="3.1.26.4" evidence="6 14"/>
<evidence type="ECO:0000256" key="16">
    <source>
        <dbReference type="RuleBase" id="RU003515"/>
    </source>
</evidence>
<dbReference type="CDD" id="cd07182">
    <property type="entry name" value="RNase_HII_bacteria_HII_like"/>
    <property type="match status" value="1"/>
</dbReference>
<evidence type="ECO:0000256" key="14">
    <source>
        <dbReference type="HAMAP-Rule" id="MF_00052"/>
    </source>
</evidence>
<dbReference type="InterPro" id="IPR024567">
    <property type="entry name" value="RNase_HII/HIII_dom"/>
</dbReference>
<evidence type="ECO:0000256" key="11">
    <source>
        <dbReference type="ARBA" id="ARBA00022759"/>
    </source>
</evidence>
<evidence type="ECO:0000256" key="9">
    <source>
        <dbReference type="ARBA" id="ARBA00022722"/>
    </source>
</evidence>
<comment type="catalytic activity">
    <reaction evidence="1 14 15 16">
        <text>Endonucleolytic cleavage to 5'-phosphomonoester.</text>
        <dbReference type="EC" id="3.1.26.4"/>
    </reaction>
</comment>
<evidence type="ECO:0000256" key="12">
    <source>
        <dbReference type="ARBA" id="ARBA00022801"/>
    </source>
</evidence>
<comment type="function">
    <text evidence="3 14 16">Endonuclease that specifically degrades the RNA of RNA-DNA hybrids.</text>
</comment>
<evidence type="ECO:0000256" key="8">
    <source>
        <dbReference type="ARBA" id="ARBA00022490"/>
    </source>
</evidence>
<accession>A0AAJ0JR25</accession>
<feature type="domain" description="RNase H type-2" evidence="17">
    <location>
        <begin position="72"/>
        <end position="260"/>
    </location>
</feature>
<dbReference type="GO" id="GO:0003723">
    <property type="term" value="F:RNA binding"/>
    <property type="evidence" value="ECO:0007669"/>
    <property type="project" value="UniProtKB-UniRule"/>
</dbReference>
<dbReference type="AlphaFoldDB" id="A0AAJ0JR25"/>
<dbReference type="GO" id="GO:0032299">
    <property type="term" value="C:ribonuclease H2 complex"/>
    <property type="evidence" value="ECO:0007669"/>
    <property type="project" value="TreeGrafter"/>
</dbReference>
<dbReference type="Pfam" id="PF01351">
    <property type="entry name" value="RNase_HII"/>
    <property type="match status" value="1"/>
</dbReference>
<keyword evidence="11 14" id="KW-0255">Endonuclease</keyword>
<evidence type="ECO:0000256" key="15">
    <source>
        <dbReference type="PROSITE-ProRule" id="PRU01319"/>
    </source>
</evidence>
<comment type="caution">
    <text evidence="18">The sequence shown here is derived from an EMBL/GenBank/DDBJ whole genome shotgun (WGS) entry which is preliminary data.</text>
</comment>
<feature type="binding site" evidence="14 15">
    <location>
        <position position="170"/>
    </location>
    <ligand>
        <name>a divalent metal cation</name>
        <dbReference type="ChEBI" id="CHEBI:60240"/>
    </ligand>
</feature>